<accession>A0A2T3QIB1</accession>
<sequence length="104" mass="12302">MLNFRQITTLSYSQSYPQKLQFIIPNFDFDRFAVYGEQIAALLDCRILERETNADLQIWLLDFEGCHLLLKGEYYSQSIWLEALDDLGEENLVFIARLFRSKID</sequence>
<gene>
    <name evidence="1" type="ORF">NCTC11647_04608</name>
</gene>
<dbReference type="OrthoDB" id="6389032at2"/>
<dbReference type="RefSeq" id="WP_050787777.1">
    <property type="nucleotide sequence ID" value="NZ_CP018297.1"/>
</dbReference>
<protein>
    <submittedName>
        <fullName evidence="1">Protein of uncharacterized function (DUF3630)</fullName>
    </submittedName>
</protein>
<dbReference type="Proteomes" id="UP000251647">
    <property type="component" value="Unassembled WGS sequence"/>
</dbReference>
<organism evidence="1 2">
    <name type="scientific">Photobacterium damselae</name>
    <dbReference type="NCBI Taxonomy" id="38293"/>
    <lineage>
        <taxon>Bacteria</taxon>
        <taxon>Pseudomonadati</taxon>
        <taxon>Pseudomonadota</taxon>
        <taxon>Gammaproteobacteria</taxon>
        <taxon>Vibrionales</taxon>
        <taxon>Vibrionaceae</taxon>
        <taxon>Photobacterium</taxon>
    </lineage>
</organism>
<evidence type="ECO:0000313" key="2">
    <source>
        <dbReference type="Proteomes" id="UP000251647"/>
    </source>
</evidence>
<dbReference type="Pfam" id="PF12305">
    <property type="entry name" value="DUF3630"/>
    <property type="match status" value="1"/>
</dbReference>
<dbReference type="InterPro" id="IPR022080">
    <property type="entry name" value="DUF3630"/>
</dbReference>
<reference evidence="1 2" key="1">
    <citation type="submission" date="2018-06" db="EMBL/GenBank/DDBJ databases">
        <authorList>
            <consortium name="Pathogen Informatics"/>
            <person name="Doyle S."/>
        </authorList>
    </citation>
    <scope>NUCLEOTIDE SEQUENCE [LARGE SCALE GENOMIC DNA]</scope>
    <source>
        <strain evidence="1 2">NCTC11647</strain>
    </source>
</reference>
<proteinExistence type="predicted"/>
<evidence type="ECO:0000313" key="1">
    <source>
        <dbReference type="EMBL" id="SPY46246.1"/>
    </source>
</evidence>
<dbReference type="AlphaFoldDB" id="A0A2T3QIB1"/>
<dbReference type="EMBL" id="UATL01000009">
    <property type="protein sequence ID" value="SPY46246.1"/>
    <property type="molecule type" value="Genomic_DNA"/>
</dbReference>
<name>A0A2T3QIB1_PHODM</name>